<reference evidence="3 4" key="1">
    <citation type="submission" date="2016-10" db="EMBL/GenBank/DDBJ databases">
        <authorList>
            <person name="de Groot N.N."/>
        </authorList>
    </citation>
    <scope>NUCLEOTIDE SEQUENCE [LARGE SCALE GENOMIC DNA]</scope>
    <source>
        <strain evidence="3 4">DSM 22274</strain>
    </source>
</reference>
<organism evidence="3 4">
    <name type="scientific">Arthrobacter alpinus</name>
    <dbReference type="NCBI Taxonomy" id="656366"/>
    <lineage>
        <taxon>Bacteria</taxon>
        <taxon>Bacillati</taxon>
        <taxon>Actinomycetota</taxon>
        <taxon>Actinomycetes</taxon>
        <taxon>Micrococcales</taxon>
        <taxon>Micrococcaceae</taxon>
        <taxon>Arthrobacter</taxon>
    </lineage>
</organism>
<name>A0A1H5F7X5_9MICC</name>
<dbReference type="AlphaFoldDB" id="A0A1H5F7X5"/>
<evidence type="ECO:0000256" key="1">
    <source>
        <dbReference type="ARBA" id="ARBA00006817"/>
    </source>
</evidence>
<gene>
    <name evidence="3" type="ORF">SAMN04489740_0442</name>
</gene>
<protein>
    <submittedName>
        <fullName evidence="3">Uncharacterized conserved protein YndB, AHSA1/START domain</fullName>
    </submittedName>
</protein>
<dbReference type="Pfam" id="PF08327">
    <property type="entry name" value="AHSA1"/>
    <property type="match status" value="1"/>
</dbReference>
<dbReference type="RefSeq" id="WP_074710174.1">
    <property type="nucleotide sequence ID" value="NZ_FNTV01000001.1"/>
</dbReference>
<proteinExistence type="inferred from homology"/>
<accession>A0A1H5F7X5</accession>
<feature type="domain" description="Activator of Hsp90 ATPase homologue 1/2-like C-terminal" evidence="2">
    <location>
        <begin position="22"/>
        <end position="159"/>
    </location>
</feature>
<dbReference type="InterPro" id="IPR013538">
    <property type="entry name" value="ASHA1/2-like_C"/>
</dbReference>
<dbReference type="CDD" id="cd07814">
    <property type="entry name" value="SRPBCC_CalC_Aha1-like"/>
    <property type="match status" value="1"/>
</dbReference>
<evidence type="ECO:0000313" key="4">
    <source>
        <dbReference type="Proteomes" id="UP000182725"/>
    </source>
</evidence>
<sequence length="161" mass="18437">MTVVNSTKNPEELSLTIEAKFDAHVERVWQIWEDPRQLERWWGPPTWPATFEHFDFKRGGKVSYFMTGPDGEKPRGWWHFTSVAGPHLLEFDDGFADENGRPMTEMGAARVTVTLEDFGITTRMTVSTVFESEEQMGKMLEMGMEEGMREAMGQIDAILAE</sequence>
<evidence type="ECO:0000259" key="2">
    <source>
        <dbReference type="Pfam" id="PF08327"/>
    </source>
</evidence>
<comment type="similarity">
    <text evidence="1">Belongs to the AHA1 family.</text>
</comment>
<dbReference type="SUPFAM" id="SSF55961">
    <property type="entry name" value="Bet v1-like"/>
    <property type="match status" value="1"/>
</dbReference>
<dbReference type="EMBL" id="FNTV01000001">
    <property type="protein sequence ID" value="SED99420.1"/>
    <property type="molecule type" value="Genomic_DNA"/>
</dbReference>
<dbReference type="Gene3D" id="3.30.530.20">
    <property type="match status" value="1"/>
</dbReference>
<evidence type="ECO:0000313" key="3">
    <source>
        <dbReference type="EMBL" id="SED99420.1"/>
    </source>
</evidence>
<dbReference type="Proteomes" id="UP000182725">
    <property type="component" value="Unassembled WGS sequence"/>
</dbReference>
<dbReference type="InterPro" id="IPR023393">
    <property type="entry name" value="START-like_dom_sf"/>
</dbReference>